<name>A0A067CJC6_SAPPC</name>
<dbReference type="OrthoDB" id="78974at2759"/>
<protein>
    <submittedName>
        <fullName evidence="1">Uncharacterized protein</fullName>
    </submittedName>
</protein>
<gene>
    <name evidence="1" type="ORF">SPRG_04735</name>
</gene>
<dbReference type="Proteomes" id="UP000030745">
    <property type="component" value="Unassembled WGS sequence"/>
</dbReference>
<dbReference type="KEGG" id="spar:SPRG_04735"/>
<reference evidence="1 2" key="1">
    <citation type="journal article" date="2013" name="PLoS Genet.">
        <title>Distinctive expansion of potential virulence genes in the genome of the oomycete fish pathogen Saprolegnia parasitica.</title>
        <authorList>
            <person name="Jiang R.H."/>
            <person name="de Bruijn I."/>
            <person name="Haas B.J."/>
            <person name="Belmonte R."/>
            <person name="Lobach L."/>
            <person name="Christie J."/>
            <person name="van den Ackerveken G."/>
            <person name="Bottin A."/>
            <person name="Bulone V."/>
            <person name="Diaz-Moreno S.M."/>
            <person name="Dumas B."/>
            <person name="Fan L."/>
            <person name="Gaulin E."/>
            <person name="Govers F."/>
            <person name="Grenville-Briggs L.J."/>
            <person name="Horner N.R."/>
            <person name="Levin J.Z."/>
            <person name="Mammella M."/>
            <person name="Meijer H.J."/>
            <person name="Morris P."/>
            <person name="Nusbaum C."/>
            <person name="Oome S."/>
            <person name="Phillips A.J."/>
            <person name="van Rooyen D."/>
            <person name="Rzeszutek E."/>
            <person name="Saraiva M."/>
            <person name="Secombes C.J."/>
            <person name="Seidl M.F."/>
            <person name="Snel B."/>
            <person name="Stassen J.H."/>
            <person name="Sykes S."/>
            <person name="Tripathy S."/>
            <person name="van den Berg H."/>
            <person name="Vega-Arreguin J.C."/>
            <person name="Wawra S."/>
            <person name="Young S.K."/>
            <person name="Zeng Q."/>
            <person name="Dieguez-Uribeondo J."/>
            <person name="Russ C."/>
            <person name="Tyler B.M."/>
            <person name="van West P."/>
        </authorList>
    </citation>
    <scope>NUCLEOTIDE SEQUENCE [LARGE SCALE GENOMIC DNA]</scope>
    <source>
        <strain evidence="1 2">CBS 223.65</strain>
    </source>
</reference>
<accession>A0A067CJC6</accession>
<dbReference type="AlphaFoldDB" id="A0A067CJC6"/>
<dbReference type="GeneID" id="24127166"/>
<dbReference type="VEuPathDB" id="FungiDB:SPRG_04735"/>
<organism evidence="1 2">
    <name type="scientific">Saprolegnia parasitica (strain CBS 223.65)</name>
    <dbReference type="NCBI Taxonomy" id="695850"/>
    <lineage>
        <taxon>Eukaryota</taxon>
        <taxon>Sar</taxon>
        <taxon>Stramenopiles</taxon>
        <taxon>Oomycota</taxon>
        <taxon>Saprolegniomycetes</taxon>
        <taxon>Saprolegniales</taxon>
        <taxon>Saprolegniaceae</taxon>
        <taxon>Saprolegnia</taxon>
    </lineage>
</organism>
<evidence type="ECO:0000313" key="2">
    <source>
        <dbReference type="Proteomes" id="UP000030745"/>
    </source>
</evidence>
<dbReference type="EMBL" id="KK583200">
    <property type="protein sequence ID" value="KDO30834.1"/>
    <property type="molecule type" value="Genomic_DNA"/>
</dbReference>
<sequence>MAISFLRHSAVVASVNAIGAGAPVRRPVCSMSSLQSQIDAIKSAAMLVRARLWSRR</sequence>
<proteinExistence type="predicted"/>
<dbReference type="RefSeq" id="XP_012198531.1">
    <property type="nucleotide sequence ID" value="XM_012343141.1"/>
</dbReference>
<keyword evidence="2" id="KW-1185">Reference proteome</keyword>
<evidence type="ECO:0000313" key="1">
    <source>
        <dbReference type="EMBL" id="KDO30834.1"/>
    </source>
</evidence>